<comment type="function">
    <text evidence="1 6">Removes the N-terminal methionine from nascent proteins. The N-terminal methionine is often cleaved when the second residue in the primary sequence is small and uncharged (Met-Ala-, Cys, Gly, Pro, Ser, Thr, or Val). Requires deformylation of the N(alpha)-formylated initiator methionine before it can be hydrolyzed.</text>
</comment>
<evidence type="ECO:0000256" key="5">
    <source>
        <dbReference type="ARBA" id="ARBA00022801"/>
    </source>
</evidence>
<dbReference type="CDD" id="cd01086">
    <property type="entry name" value="MetAP1"/>
    <property type="match status" value="1"/>
</dbReference>
<dbReference type="PATRIC" id="fig|1121338.3.peg.1231"/>
<evidence type="ECO:0000256" key="2">
    <source>
        <dbReference type="ARBA" id="ARBA00022438"/>
    </source>
</evidence>
<dbReference type="EC" id="3.4.11.18" evidence="6 7"/>
<evidence type="ECO:0000256" key="6">
    <source>
        <dbReference type="HAMAP-Rule" id="MF_01974"/>
    </source>
</evidence>
<reference evidence="9 10" key="1">
    <citation type="submission" date="2016-02" db="EMBL/GenBank/DDBJ databases">
        <title>Genome sequence of Clostridium tepidiprofundi DSM 19306.</title>
        <authorList>
            <person name="Poehlein A."/>
            <person name="Daniel R."/>
        </authorList>
    </citation>
    <scope>NUCLEOTIDE SEQUENCE [LARGE SCALE GENOMIC DNA]</scope>
    <source>
        <strain evidence="9 10">DSM 19306</strain>
    </source>
</reference>
<dbReference type="HAMAP" id="MF_01974">
    <property type="entry name" value="MetAP_1"/>
    <property type="match status" value="1"/>
</dbReference>
<feature type="binding site" evidence="6">
    <location>
        <position position="164"/>
    </location>
    <ligand>
        <name>a divalent metal cation</name>
        <dbReference type="ChEBI" id="CHEBI:60240"/>
        <label>1</label>
    </ligand>
</feature>
<feature type="domain" description="Peptidase M24" evidence="8">
    <location>
        <begin position="70"/>
        <end position="298"/>
    </location>
</feature>
<dbReference type="Gene3D" id="3.10.450.50">
    <property type="match status" value="1"/>
</dbReference>
<evidence type="ECO:0000313" key="10">
    <source>
        <dbReference type="Proteomes" id="UP000075531"/>
    </source>
</evidence>
<dbReference type="GO" id="GO:0070006">
    <property type="term" value="F:metalloaminopeptidase activity"/>
    <property type="evidence" value="ECO:0007669"/>
    <property type="project" value="UniProtKB-UniRule"/>
</dbReference>
<dbReference type="GO" id="GO:0046872">
    <property type="term" value="F:metal ion binding"/>
    <property type="evidence" value="ECO:0007669"/>
    <property type="project" value="UniProtKB-UniRule"/>
</dbReference>
<dbReference type="PANTHER" id="PTHR43330:SF8">
    <property type="entry name" value="METHIONINE AMINOPEPTIDASE 1D, MITOCHONDRIAL"/>
    <property type="match status" value="1"/>
</dbReference>
<dbReference type="EMBL" id="LTBA01000009">
    <property type="protein sequence ID" value="KYH34878.1"/>
    <property type="molecule type" value="Genomic_DNA"/>
</dbReference>
<keyword evidence="3 6" id="KW-0645">Protease</keyword>
<evidence type="ECO:0000313" key="9">
    <source>
        <dbReference type="EMBL" id="KYH34878.1"/>
    </source>
</evidence>
<dbReference type="SUPFAM" id="SSF103642">
    <property type="entry name" value="Sec-C motif"/>
    <property type="match status" value="1"/>
</dbReference>
<dbReference type="PRINTS" id="PR00599">
    <property type="entry name" value="MAPEPTIDASE"/>
</dbReference>
<evidence type="ECO:0000256" key="1">
    <source>
        <dbReference type="ARBA" id="ARBA00002521"/>
    </source>
</evidence>
<dbReference type="Gene3D" id="3.90.230.10">
    <property type="entry name" value="Creatinase/methionine aminopeptidase superfamily"/>
    <property type="match status" value="1"/>
</dbReference>
<protein>
    <recommendedName>
        <fullName evidence="6 7">Methionine aminopeptidase</fullName>
        <shortName evidence="6">MAP</shortName>
        <shortName evidence="6">MetAP</shortName>
        <ecNumber evidence="6 7">3.4.11.18</ecNumber>
    </recommendedName>
    <alternativeName>
        <fullName evidence="6">Peptidase M</fullName>
    </alternativeName>
</protein>
<feature type="binding site" evidence="6">
    <location>
        <position position="136"/>
    </location>
    <ligand>
        <name>substrate</name>
    </ligand>
</feature>
<dbReference type="GO" id="GO:0004239">
    <property type="term" value="F:initiator methionyl aminopeptidase activity"/>
    <property type="evidence" value="ECO:0007669"/>
    <property type="project" value="UniProtKB-UniRule"/>
</dbReference>
<dbReference type="Proteomes" id="UP000075531">
    <property type="component" value="Unassembled WGS sequence"/>
</dbReference>
<evidence type="ECO:0000256" key="7">
    <source>
        <dbReference type="RuleBase" id="RU003653"/>
    </source>
</evidence>
<keyword evidence="4 6" id="KW-0479">Metal-binding</keyword>
<sequence>MEVNISLNIYGGIVKLEMMKKLSRNDLCWCGSGKKYKKCHMEQDEYLRKLGNELGFKIPRDIIKTKEQIEGIRKSGEVTKGALDLVGERIKAGVTTDEINTWVHEFTIEHGAYPAPLGYGGFPKSVCTSINNVVCHGIPDDTVLKEGDIINVDVTSILDGYYADASRMYIIGEASEEAINLVNDTKIAMEKGIEQVKPFNTVGDIGYAIQSFAEFKGYSVVYEYGGHGVGVKFHEEPFVAHVGKRGEGMVLLPGMVFTIEPMINIGRPETKVLEDDWTAVTIDGSLSAQWEHTILVTENGYDILT</sequence>
<dbReference type="STRING" id="1121338.CLTEP_12000"/>
<dbReference type="NCBIfam" id="TIGR00500">
    <property type="entry name" value="met_pdase_I"/>
    <property type="match status" value="1"/>
</dbReference>
<organism evidence="9 10">
    <name type="scientific">Clostridium tepidiprofundi DSM 19306</name>
    <dbReference type="NCBI Taxonomy" id="1121338"/>
    <lineage>
        <taxon>Bacteria</taxon>
        <taxon>Bacillati</taxon>
        <taxon>Bacillota</taxon>
        <taxon>Clostridia</taxon>
        <taxon>Eubacteriales</taxon>
        <taxon>Clostridiaceae</taxon>
        <taxon>Clostridium</taxon>
    </lineage>
</organism>
<comment type="similarity">
    <text evidence="6">Belongs to the peptidase M24A family. Methionine aminopeptidase type 1 subfamily.</text>
</comment>
<dbReference type="PROSITE" id="PS00680">
    <property type="entry name" value="MAP_1"/>
    <property type="match status" value="1"/>
</dbReference>
<dbReference type="SUPFAM" id="SSF55920">
    <property type="entry name" value="Creatinase/aminopeptidase"/>
    <property type="match status" value="1"/>
</dbReference>
<feature type="binding site" evidence="6">
    <location>
        <position position="153"/>
    </location>
    <ligand>
        <name>a divalent metal cation</name>
        <dbReference type="ChEBI" id="CHEBI:60240"/>
        <label>1</label>
    </ligand>
</feature>
<feature type="binding site" evidence="6">
    <location>
        <position position="260"/>
    </location>
    <ligand>
        <name>a divalent metal cation</name>
        <dbReference type="ChEBI" id="CHEBI:60240"/>
        <label>2</label>
        <note>catalytic</note>
    </ligand>
</feature>
<dbReference type="InterPro" id="IPR036005">
    <property type="entry name" value="Creatinase/aminopeptidase-like"/>
</dbReference>
<dbReference type="Pfam" id="PF00557">
    <property type="entry name" value="Peptidase_M24"/>
    <property type="match status" value="1"/>
</dbReference>
<comment type="subunit">
    <text evidence="6">Monomer.</text>
</comment>
<comment type="cofactor">
    <cofactor evidence="6">
        <name>Co(2+)</name>
        <dbReference type="ChEBI" id="CHEBI:48828"/>
    </cofactor>
    <cofactor evidence="6">
        <name>Zn(2+)</name>
        <dbReference type="ChEBI" id="CHEBI:29105"/>
    </cofactor>
    <cofactor evidence="6">
        <name>Mn(2+)</name>
        <dbReference type="ChEBI" id="CHEBI:29035"/>
    </cofactor>
    <cofactor evidence="6">
        <name>Fe(2+)</name>
        <dbReference type="ChEBI" id="CHEBI:29033"/>
    </cofactor>
    <text evidence="6">Binds 2 divalent metal cations per subunit. Has a high-affinity and a low affinity metal-binding site. The true nature of the physiological cofactor is under debate. The enzyme is active with cobalt, zinc, manganese or divalent iron ions. Most likely, methionine aminopeptidases function as mononuclear Fe(2+)-metalloproteases under physiological conditions, and the catalytically relevant metal-binding site has been assigned to the histidine-containing high-affinity site.</text>
</comment>
<proteinExistence type="inferred from homology"/>
<accession>A0A151B4P3</accession>
<dbReference type="InterPro" id="IPR001714">
    <property type="entry name" value="Pept_M24_MAP"/>
</dbReference>
<evidence type="ECO:0000256" key="4">
    <source>
        <dbReference type="ARBA" id="ARBA00022723"/>
    </source>
</evidence>
<dbReference type="GO" id="GO:0006508">
    <property type="term" value="P:proteolysis"/>
    <property type="evidence" value="ECO:0007669"/>
    <property type="project" value="UniProtKB-KW"/>
</dbReference>
<keyword evidence="2 6" id="KW-0031">Aminopeptidase</keyword>
<dbReference type="PANTHER" id="PTHR43330">
    <property type="entry name" value="METHIONINE AMINOPEPTIDASE"/>
    <property type="match status" value="1"/>
</dbReference>
<feature type="binding site" evidence="6">
    <location>
        <position position="291"/>
    </location>
    <ligand>
        <name>a divalent metal cation</name>
        <dbReference type="ChEBI" id="CHEBI:60240"/>
        <label>2</label>
        <note>catalytic</note>
    </ligand>
</feature>
<gene>
    <name evidence="6 9" type="primary">map</name>
    <name evidence="9" type="ORF">CLTEP_12000</name>
</gene>
<feature type="binding site" evidence="6">
    <location>
        <position position="227"/>
    </location>
    <ligand>
        <name>a divalent metal cation</name>
        <dbReference type="ChEBI" id="CHEBI:60240"/>
        <label>2</label>
        <note>catalytic</note>
    </ligand>
</feature>
<dbReference type="InterPro" id="IPR002467">
    <property type="entry name" value="Pept_M24A_MAP1"/>
</dbReference>
<comment type="caution">
    <text evidence="9">The sequence shown here is derived from an EMBL/GenBank/DDBJ whole genome shotgun (WGS) entry which is preliminary data.</text>
</comment>
<feature type="binding site" evidence="6">
    <location>
        <position position="234"/>
    </location>
    <ligand>
        <name>substrate</name>
    </ligand>
</feature>
<feature type="binding site" evidence="6">
    <location>
        <position position="291"/>
    </location>
    <ligand>
        <name>a divalent metal cation</name>
        <dbReference type="ChEBI" id="CHEBI:60240"/>
        <label>1</label>
    </ligand>
</feature>
<name>A0A151B4P3_9CLOT</name>
<keyword evidence="10" id="KW-1185">Reference proteome</keyword>
<dbReference type="InterPro" id="IPR000994">
    <property type="entry name" value="Pept_M24"/>
</dbReference>
<keyword evidence="5 6" id="KW-0378">Hydrolase</keyword>
<evidence type="ECO:0000259" key="8">
    <source>
        <dbReference type="Pfam" id="PF00557"/>
    </source>
</evidence>
<dbReference type="NCBIfam" id="NF008970">
    <property type="entry name" value="PRK12318.1"/>
    <property type="match status" value="1"/>
</dbReference>
<feature type="binding site" evidence="6">
    <location>
        <position position="164"/>
    </location>
    <ligand>
        <name>a divalent metal cation</name>
        <dbReference type="ChEBI" id="CHEBI:60240"/>
        <label>2</label>
        <note>catalytic</note>
    </ligand>
</feature>
<evidence type="ECO:0000256" key="3">
    <source>
        <dbReference type="ARBA" id="ARBA00022670"/>
    </source>
</evidence>
<dbReference type="InterPro" id="IPR004027">
    <property type="entry name" value="SEC_C_motif"/>
</dbReference>
<dbReference type="Pfam" id="PF02810">
    <property type="entry name" value="SEC-C"/>
    <property type="match status" value="1"/>
</dbReference>
<dbReference type="AlphaFoldDB" id="A0A151B4P3"/>
<comment type="catalytic activity">
    <reaction evidence="6 7">
        <text>Release of N-terminal amino acids, preferentially methionine, from peptides and arylamides.</text>
        <dbReference type="EC" id="3.4.11.18"/>
    </reaction>
</comment>